<gene>
    <name evidence="1" type="ORF">KUCAC02_012794</name>
</gene>
<organism evidence="1 2">
    <name type="scientific">Chaenocephalus aceratus</name>
    <name type="common">Blackfin icefish</name>
    <name type="synonym">Chaenichthys aceratus</name>
    <dbReference type="NCBI Taxonomy" id="36190"/>
    <lineage>
        <taxon>Eukaryota</taxon>
        <taxon>Metazoa</taxon>
        <taxon>Chordata</taxon>
        <taxon>Craniata</taxon>
        <taxon>Vertebrata</taxon>
        <taxon>Euteleostomi</taxon>
        <taxon>Actinopterygii</taxon>
        <taxon>Neopterygii</taxon>
        <taxon>Teleostei</taxon>
        <taxon>Neoteleostei</taxon>
        <taxon>Acanthomorphata</taxon>
        <taxon>Eupercaria</taxon>
        <taxon>Perciformes</taxon>
        <taxon>Notothenioidei</taxon>
        <taxon>Channichthyidae</taxon>
        <taxon>Chaenocephalus</taxon>
    </lineage>
</organism>
<dbReference type="EMBL" id="CM043791">
    <property type="protein sequence ID" value="KAI4824271.1"/>
    <property type="molecule type" value="Genomic_DNA"/>
</dbReference>
<name>A0ACB9XBN2_CHAAC</name>
<evidence type="ECO:0000313" key="1">
    <source>
        <dbReference type="EMBL" id="KAI4824271.1"/>
    </source>
</evidence>
<reference evidence="1" key="1">
    <citation type="submission" date="2022-05" db="EMBL/GenBank/DDBJ databases">
        <title>Chromosome-level genome of Chaenocephalus aceratus.</title>
        <authorList>
            <person name="Park H."/>
        </authorList>
    </citation>
    <scope>NUCLEOTIDE SEQUENCE</scope>
    <source>
        <strain evidence="1">KU_202001</strain>
    </source>
</reference>
<evidence type="ECO:0000313" key="2">
    <source>
        <dbReference type="Proteomes" id="UP001057452"/>
    </source>
</evidence>
<dbReference type="Proteomes" id="UP001057452">
    <property type="component" value="Chromosome 7"/>
</dbReference>
<accession>A0ACB9XBN2</accession>
<keyword evidence="2" id="KW-1185">Reference proteome</keyword>
<protein>
    <submittedName>
        <fullName evidence="1">Uncharacterized protein</fullName>
    </submittedName>
</protein>
<proteinExistence type="predicted"/>
<comment type="caution">
    <text evidence="1">The sequence shown here is derived from an EMBL/GenBank/DDBJ whole genome shotgun (WGS) entry which is preliminary data.</text>
</comment>
<sequence length="118" mass="12683">MAWAGVAGRAAAAAELKMDKRKKRLGAAAPGDERVEAYMPRQVQGKSSWSVQGESQTNSGSPKTAPPEREKAVESEEYIRPKTGSPEREKAVESEECVSPKTGSSQSSQNMATLLRTC</sequence>